<dbReference type="Proteomes" id="UP000316196">
    <property type="component" value="Unassembled WGS sequence"/>
</dbReference>
<dbReference type="InterPro" id="IPR002641">
    <property type="entry name" value="PNPLA_dom"/>
</dbReference>
<keyword evidence="1 4" id="KW-0378">Hydrolase</keyword>
<reference evidence="6 7" key="1">
    <citation type="submission" date="2019-06" db="EMBL/GenBank/DDBJ databases">
        <title>Sequencing the genomes of 1000 actinobacteria strains.</title>
        <authorList>
            <person name="Klenk H.-P."/>
        </authorList>
    </citation>
    <scope>NUCLEOTIDE SEQUENCE [LARGE SCALE GENOMIC DNA]</scope>
    <source>
        <strain evidence="6 7">DSM 8251</strain>
    </source>
</reference>
<dbReference type="PANTHER" id="PTHR14226:SF76">
    <property type="entry name" value="NTE FAMILY PROTEIN RSSA"/>
    <property type="match status" value="1"/>
</dbReference>
<sequence length="319" mass="34191">MGRIALVLGSGGARGYAHIGVIQVLEERGHEVAAVSGASMGALIGGLHVAGKLGEFTGWALGLKQFDVLRMMDLTVREPGLVRGDRITRYLSGLLDGIQIEDSPIPYTAVATDLGSRREVWFQQGPMDVAIRASIAMPSFITPVVVGDRLLIDGGVVNPLPIEPTLSTPVDATVAVELNGPSRADSRNKDIAISTPYHASADEVDQESTGRDWLERFRMGAVDLFAQTAWARKNVDPARSNDLYRLGPAPKGLSYLDLVAQSVDMMGSMIARYRSASNPPDVAIQIPHDAARVSEFHRASGMITLGRKLAIEALDRAGL</sequence>
<dbReference type="Gene3D" id="3.40.1090.10">
    <property type="entry name" value="Cytosolic phospholipase A2 catalytic domain"/>
    <property type="match status" value="2"/>
</dbReference>
<keyword evidence="7" id="KW-1185">Reference proteome</keyword>
<name>A0A542ZPY2_9ACTN</name>
<accession>A0A542ZPY2</accession>
<keyword evidence="2 4" id="KW-0442">Lipid degradation</keyword>
<protein>
    <submittedName>
        <fullName evidence="6">NTE family protein</fullName>
    </submittedName>
</protein>
<keyword evidence="3 4" id="KW-0443">Lipid metabolism</keyword>
<dbReference type="InterPro" id="IPR016035">
    <property type="entry name" value="Acyl_Trfase/lysoPLipase"/>
</dbReference>
<feature type="short sequence motif" description="GXSXG" evidence="4">
    <location>
        <begin position="37"/>
        <end position="41"/>
    </location>
</feature>
<dbReference type="GO" id="GO:0016787">
    <property type="term" value="F:hydrolase activity"/>
    <property type="evidence" value="ECO:0007669"/>
    <property type="project" value="UniProtKB-UniRule"/>
</dbReference>
<dbReference type="EMBL" id="VFOR01000001">
    <property type="protein sequence ID" value="TQL62423.1"/>
    <property type="molecule type" value="Genomic_DNA"/>
</dbReference>
<evidence type="ECO:0000256" key="3">
    <source>
        <dbReference type="ARBA" id="ARBA00023098"/>
    </source>
</evidence>
<evidence type="ECO:0000313" key="6">
    <source>
        <dbReference type="EMBL" id="TQL62423.1"/>
    </source>
</evidence>
<dbReference type="InterPro" id="IPR050301">
    <property type="entry name" value="NTE"/>
</dbReference>
<dbReference type="PROSITE" id="PS51635">
    <property type="entry name" value="PNPLA"/>
    <property type="match status" value="1"/>
</dbReference>
<dbReference type="GO" id="GO:0016042">
    <property type="term" value="P:lipid catabolic process"/>
    <property type="evidence" value="ECO:0007669"/>
    <property type="project" value="UniProtKB-UniRule"/>
</dbReference>
<dbReference type="Pfam" id="PF01734">
    <property type="entry name" value="Patatin"/>
    <property type="match status" value="1"/>
</dbReference>
<organism evidence="6 7">
    <name type="scientific">Propioniferax innocua</name>
    <dbReference type="NCBI Taxonomy" id="1753"/>
    <lineage>
        <taxon>Bacteria</taxon>
        <taxon>Bacillati</taxon>
        <taxon>Actinomycetota</taxon>
        <taxon>Actinomycetes</taxon>
        <taxon>Propionibacteriales</taxon>
        <taxon>Propionibacteriaceae</taxon>
        <taxon>Propioniferax</taxon>
    </lineage>
</organism>
<feature type="short sequence motif" description="DGA/G" evidence="4">
    <location>
        <begin position="153"/>
        <end position="155"/>
    </location>
</feature>
<evidence type="ECO:0000313" key="7">
    <source>
        <dbReference type="Proteomes" id="UP000316196"/>
    </source>
</evidence>
<dbReference type="PANTHER" id="PTHR14226">
    <property type="entry name" value="NEUROPATHY TARGET ESTERASE/SWISS CHEESE D.MELANOGASTER"/>
    <property type="match status" value="1"/>
</dbReference>
<evidence type="ECO:0000256" key="4">
    <source>
        <dbReference type="PROSITE-ProRule" id="PRU01161"/>
    </source>
</evidence>
<dbReference type="RefSeq" id="WP_211345777.1">
    <property type="nucleotide sequence ID" value="NZ_BAAAMD010000003.1"/>
</dbReference>
<dbReference type="AlphaFoldDB" id="A0A542ZPY2"/>
<evidence type="ECO:0000259" key="5">
    <source>
        <dbReference type="PROSITE" id="PS51635"/>
    </source>
</evidence>
<evidence type="ECO:0000256" key="1">
    <source>
        <dbReference type="ARBA" id="ARBA00022801"/>
    </source>
</evidence>
<comment type="caution">
    <text evidence="4">Lacks conserved residue(s) required for the propagation of feature annotation.</text>
</comment>
<feature type="active site" description="Nucleophile" evidence="4">
    <location>
        <position position="39"/>
    </location>
</feature>
<comment type="caution">
    <text evidence="6">The sequence shown here is derived from an EMBL/GenBank/DDBJ whole genome shotgun (WGS) entry which is preliminary data.</text>
</comment>
<dbReference type="SUPFAM" id="SSF52151">
    <property type="entry name" value="FabD/lysophospholipase-like"/>
    <property type="match status" value="1"/>
</dbReference>
<evidence type="ECO:0000256" key="2">
    <source>
        <dbReference type="ARBA" id="ARBA00022963"/>
    </source>
</evidence>
<feature type="active site" description="Proton acceptor" evidence="4">
    <location>
        <position position="153"/>
    </location>
</feature>
<gene>
    <name evidence="6" type="ORF">FB460_0198</name>
</gene>
<feature type="domain" description="PNPLA" evidence="5">
    <location>
        <begin position="6"/>
        <end position="166"/>
    </location>
</feature>
<proteinExistence type="predicted"/>